<dbReference type="InterPro" id="IPR000734">
    <property type="entry name" value="TAG_lipase"/>
</dbReference>
<dbReference type="SUPFAM" id="SSF53474">
    <property type="entry name" value="alpha/beta-Hydrolases"/>
    <property type="match status" value="1"/>
</dbReference>
<dbReference type="PANTHER" id="PTHR11610:SF181">
    <property type="entry name" value="INACTIVE PANCREATIC LIPASE-RELATED PROTEIN 1-LIKE"/>
    <property type="match status" value="1"/>
</dbReference>
<dbReference type="PRINTS" id="PR00821">
    <property type="entry name" value="TAGLIPASE"/>
</dbReference>
<dbReference type="AlphaFoldDB" id="A0ABD3W7N0"/>
<evidence type="ECO:0000313" key="10">
    <source>
        <dbReference type="EMBL" id="KAL3869916.1"/>
    </source>
</evidence>
<dbReference type="InterPro" id="IPR013818">
    <property type="entry name" value="Lipase"/>
</dbReference>
<evidence type="ECO:0000313" key="11">
    <source>
        <dbReference type="Proteomes" id="UP001634394"/>
    </source>
</evidence>
<keyword evidence="11" id="KW-1185">Reference proteome</keyword>
<dbReference type="FunFam" id="3.40.50.1820:FF:000033">
    <property type="entry name" value="Pancreatic triacylglycerol lipase"/>
    <property type="match status" value="1"/>
</dbReference>
<evidence type="ECO:0000256" key="5">
    <source>
        <dbReference type="PIRSR" id="PIRSR000865-1"/>
    </source>
</evidence>
<feature type="binding site" evidence="6">
    <location>
        <position position="219"/>
    </location>
    <ligand>
        <name>Ca(2+)</name>
        <dbReference type="ChEBI" id="CHEBI:29108"/>
    </ligand>
</feature>
<feature type="active site" description="Charge relay system" evidence="5">
    <location>
        <position position="203"/>
    </location>
</feature>
<evidence type="ECO:0000256" key="7">
    <source>
        <dbReference type="RuleBase" id="RU004262"/>
    </source>
</evidence>
<feature type="active site" description="Nucleophile" evidence="5">
    <location>
        <position position="180"/>
    </location>
</feature>
<proteinExistence type="inferred from homology"/>
<evidence type="ECO:0000256" key="1">
    <source>
        <dbReference type="ARBA" id="ARBA00004613"/>
    </source>
</evidence>
<protein>
    <recommendedName>
        <fullName evidence="9">Lipase domain-containing protein</fullName>
    </recommendedName>
</protein>
<dbReference type="InterPro" id="IPR002331">
    <property type="entry name" value="Lipase_panc"/>
</dbReference>
<evidence type="ECO:0000256" key="6">
    <source>
        <dbReference type="PIRSR" id="PIRSR000865-2"/>
    </source>
</evidence>
<keyword evidence="6" id="KW-0479">Metal-binding</keyword>
<dbReference type="PIRSF" id="PIRSF000865">
    <property type="entry name" value="Lipoprotein_lipase_LIPH"/>
    <property type="match status" value="1"/>
</dbReference>
<dbReference type="GO" id="GO:0005576">
    <property type="term" value="C:extracellular region"/>
    <property type="evidence" value="ECO:0007669"/>
    <property type="project" value="UniProtKB-SubCell"/>
</dbReference>
<comment type="subcellular location">
    <subcellularLocation>
        <location evidence="1">Secreted</location>
    </subcellularLocation>
</comment>
<evidence type="ECO:0000256" key="3">
    <source>
        <dbReference type="ARBA" id="ARBA00022525"/>
    </source>
</evidence>
<gene>
    <name evidence="10" type="ORF">ACJMK2_042538</name>
</gene>
<dbReference type="InterPro" id="IPR016272">
    <property type="entry name" value="Lipase_LIPH"/>
</dbReference>
<evidence type="ECO:0000256" key="8">
    <source>
        <dbReference type="SAM" id="SignalP"/>
    </source>
</evidence>
<keyword evidence="3" id="KW-0964">Secreted</keyword>
<reference evidence="10 11" key="1">
    <citation type="submission" date="2024-11" db="EMBL/GenBank/DDBJ databases">
        <title>Chromosome-level genome assembly of the freshwater bivalve Anodonta woodiana.</title>
        <authorList>
            <person name="Chen X."/>
        </authorList>
    </citation>
    <scope>NUCLEOTIDE SEQUENCE [LARGE SCALE GENOMIC DNA]</scope>
    <source>
        <strain evidence="10">MN2024</strain>
        <tissue evidence="10">Gills</tissue>
    </source>
</reference>
<dbReference type="Proteomes" id="UP001634394">
    <property type="component" value="Unassembled WGS sequence"/>
</dbReference>
<evidence type="ECO:0000256" key="2">
    <source>
        <dbReference type="ARBA" id="ARBA00010701"/>
    </source>
</evidence>
<dbReference type="Gene3D" id="2.60.60.20">
    <property type="entry name" value="PLAT/LH2 domain"/>
    <property type="match status" value="1"/>
</dbReference>
<feature type="domain" description="Lipase" evidence="9">
    <location>
        <begin position="34"/>
        <end position="361"/>
    </location>
</feature>
<feature type="binding site" evidence="6">
    <location>
        <position position="222"/>
    </location>
    <ligand>
        <name>Ca(2+)</name>
        <dbReference type="ChEBI" id="CHEBI:29108"/>
    </ligand>
</feature>
<evidence type="ECO:0000256" key="4">
    <source>
        <dbReference type="ARBA" id="ARBA00023157"/>
    </source>
</evidence>
<feature type="binding site" evidence="6">
    <location>
        <position position="217"/>
    </location>
    <ligand>
        <name>Ca(2+)</name>
        <dbReference type="ChEBI" id="CHEBI:29108"/>
    </ligand>
</feature>
<keyword evidence="4" id="KW-1015">Disulfide bond</keyword>
<accession>A0ABD3W7N0</accession>
<comment type="similarity">
    <text evidence="2 7">Belongs to the AB hydrolase superfamily. Lipase family.</text>
</comment>
<dbReference type="InterPro" id="IPR033906">
    <property type="entry name" value="Lipase_N"/>
</dbReference>
<keyword evidence="8" id="KW-0732">Signal</keyword>
<dbReference type="Gene3D" id="3.40.50.1820">
    <property type="entry name" value="alpha/beta hydrolase"/>
    <property type="match status" value="1"/>
</dbReference>
<sequence length="501" mass="55936">MFQALLPSIVLTMFQGCLAVRGYAAFVRIDASAICQPDLGCTSNDPPFNNTNKLPEPSSVIRTKFLLYTRSNQIEAQILMAGDAGRLRSSNFITTRPTRFIIHGFLQHGQVKWIKDMADEFLKKEDCNVIAVDWGDGAWLPYTQAVANTRIVGNEIASLINFLDQGEETLFQRIHLIGHSLGAHVAGYVGQRIHGIGRITGLDPAAPNFVDTDPLVRLDHTDAGFVDIIHTDDSEFDYVSGYGMFDPVGHVDFYPNGGKYQPGCSEKTVSNLMYTAYYKGLENAEDILSCSHSRAISLFIESINSECHFTAFRCPSLEDLDRNEGNCMRCEPNGCPKLGFLADQSLARGSFYLRTRPDDPYCGYYQHVTVQFGDTMSPANGRLKVQLVAPGRPSGFFEINSGDMNFQAGQERHFLYDDIYPLTEIGEVRVTFTRTRGIFWWLRYSYTPASVSIRHVTVTSIQTGETAYFCGYDRQITSGSTVNLRKRNRLEKCVPGGRGSI</sequence>
<keyword evidence="6" id="KW-0106">Calcium</keyword>
<dbReference type="Pfam" id="PF00151">
    <property type="entry name" value="Lipase"/>
    <property type="match status" value="1"/>
</dbReference>
<dbReference type="PANTHER" id="PTHR11610">
    <property type="entry name" value="LIPASE"/>
    <property type="match status" value="1"/>
</dbReference>
<dbReference type="EMBL" id="JBJQND010000008">
    <property type="protein sequence ID" value="KAL3869916.1"/>
    <property type="molecule type" value="Genomic_DNA"/>
</dbReference>
<feature type="active site" description="Charge relay system" evidence="5">
    <location>
        <position position="292"/>
    </location>
</feature>
<evidence type="ECO:0000259" key="9">
    <source>
        <dbReference type="Pfam" id="PF00151"/>
    </source>
</evidence>
<comment type="caution">
    <text evidence="10">The sequence shown here is derived from an EMBL/GenBank/DDBJ whole genome shotgun (WGS) entry which is preliminary data.</text>
</comment>
<name>A0ABD3W7N0_SINWO</name>
<dbReference type="PRINTS" id="PR00823">
    <property type="entry name" value="PANCLIPASE"/>
</dbReference>
<dbReference type="CDD" id="cd00707">
    <property type="entry name" value="Pancreat_lipase_like"/>
    <property type="match status" value="1"/>
</dbReference>
<dbReference type="InterPro" id="IPR029058">
    <property type="entry name" value="AB_hydrolase_fold"/>
</dbReference>
<feature type="signal peptide" evidence="8">
    <location>
        <begin position="1"/>
        <end position="19"/>
    </location>
</feature>
<organism evidence="10 11">
    <name type="scientific">Sinanodonta woodiana</name>
    <name type="common">Chinese pond mussel</name>
    <name type="synonym">Anodonta woodiana</name>
    <dbReference type="NCBI Taxonomy" id="1069815"/>
    <lineage>
        <taxon>Eukaryota</taxon>
        <taxon>Metazoa</taxon>
        <taxon>Spiralia</taxon>
        <taxon>Lophotrochozoa</taxon>
        <taxon>Mollusca</taxon>
        <taxon>Bivalvia</taxon>
        <taxon>Autobranchia</taxon>
        <taxon>Heteroconchia</taxon>
        <taxon>Palaeoheterodonta</taxon>
        <taxon>Unionida</taxon>
        <taxon>Unionoidea</taxon>
        <taxon>Unionidae</taxon>
        <taxon>Unioninae</taxon>
        <taxon>Sinanodonta</taxon>
    </lineage>
</organism>
<feature type="chain" id="PRO_5044791000" description="Lipase domain-containing protein" evidence="8">
    <location>
        <begin position="20"/>
        <end position="501"/>
    </location>
</feature>